<reference evidence="2 3" key="1">
    <citation type="submission" date="2024-10" db="EMBL/GenBank/DDBJ databases">
        <title>Updated reference genomes for cyclostephanoid diatoms.</title>
        <authorList>
            <person name="Roberts W.R."/>
            <person name="Alverson A.J."/>
        </authorList>
    </citation>
    <scope>NUCLEOTIDE SEQUENCE [LARGE SCALE GENOMIC DNA]</scope>
    <source>
        <strain evidence="2 3">AJA010-31</strain>
    </source>
</reference>
<evidence type="ECO:0000313" key="3">
    <source>
        <dbReference type="Proteomes" id="UP001530400"/>
    </source>
</evidence>
<sequence length="190" mass="21521">MAVESSSYHKLKAEWEAVENKVTETQQHMAALIAAKEAKDATSGSESAGSMAEQITKNGDNVDATVKKFFERLKKWEKEHNKKMKKYDTDSETKLKQNAETKRLISELYTKLKEWVETLKNDQQCKDAAINTCIEQLVAIGKVNAEKEQQAAQASKVMQEKLEDHKQLKKDVSNLTDSIQSMSTRLETLP</sequence>
<dbReference type="AlphaFoldDB" id="A0ABD3P3S0"/>
<comment type="caution">
    <text evidence="2">The sequence shown here is derived from an EMBL/GenBank/DDBJ whole genome shotgun (WGS) entry which is preliminary data.</text>
</comment>
<protein>
    <submittedName>
        <fullName evidence="2">Uncharacterized protein</fullName>
    </submittedName>
</protein>
<proteinExistence type="predicted"/>
<dbReference type="EMBL" id="JALLPJ020000789">
    <property type="protein sequence ID" value="KAL3782890.1"/>
    <property type="molecule type" value="Genomic_DNA"/>
</dbReference>
<organism evidence="2 3">
    <name type="scientific">Cyclotella atomus</name>
    <dbReference type="NCBI Taxonomy" id="382360"/>
    <lineage>
        <taxon>Eukaryota</taxon>
        <taxon>Sar</taxon>
        <taxon>Stramenopiles</taxon>
        <taxon>Ochrophyta</taxon>
        <taxon>Bacillariophyta</taxon>
        <taxon>Coscinodiscophyceae</taxon>
        <taxon>Thalassiosirophycidae</taxon>
        <taxon>Stephanodiscales</taxon>
        <taxon>Stephanodiscaceae</taxon>
        <taxon>Cyclotella</taxon>
    </lineage>
</organism>
<keyword evidence="3" id="KW-1185">Reference proteome</keyword>
<feature type="compositionally biased region" description="Polar residues" evidence="1">
    <location>
        <begin position="173"/>
        <end position="190"/>
    </location>
</feature>
<gene>
    <name evidence="2" type="ORF">ACHAWO_002477</name>
</gene>
<feature type="region of interest" description="Disordered" evidence="1">
    <location>
        <begin position="154"/>
        <end position="190"/>
    </location>
</feature>
<evidence type="ECO:0000313" key="2">
    <source>
        <dbReference type="EMBL" id="KAL3782890.1"/>
    </source>
</evidence>
<name>A0ABD3P3S0_9STRA</name>
<feature type="compositionally biased region" description="Basic and acidic residues" evidence="1">
    <location>
        <begin position="158"/>
        <end position="172"/>
    </location>
</feature>
<evidence type="ECO:0000256" key="1">
    <source>
        <dbReference type="SAM" id="MobiDB-lite"/>
    </source>
</evidence>
<dbReference type="Proteomes" id="UP001530400">
    <property type="component" value="Unassembled WGS sequence"/>
</dbReference>
<accession>A0ABD3P3S0</accession>